<evidence type="ECO:0000256" key="1">
    <source>
        <dbReference type="SAM" id="MobiDB-lite"/>
    </source>
</evidence>
<dbReference type="Pfam" id="PF16928">
    <property type="entry name" value="Inj_translocase"/>
    <property type="match status" value="1"/>
</dbReference>
<proteinExistence type="predicted"/>
<feature type="compositionally biased region" description="Polar residues" evidence="1">
    <location>
        <begin position="201"/>
        <end position="216"/>
    </location>
</feature>
<reference evidence="2 3" key="1">
    <citation type="submission" date="2019-03" db="EMBL/GenBank/DDBJ databases">
        <title>Long-read sequencing reveals hyperdense prophage content in a complex bacterial symbiont genome.</title>
        <authorList>
            <person name="Frost C.L."/>
            <person name="Siozios S."/>
            <person name="Nadal-Jimenez P."/>
            <person name="Brockhurst M.A."/>
            <person name="King K.C."/>
            <person name="Darby A.C."/>
            <person name="Hurst G.D.D."/>
        </authorList>
    </citation>
    <scope>NUCLEOTIDE SEQUENCE [LARGE SCALE GENOMIC DNA]</scope>
    <source>
        <strain evidence="2 3">FIN</strain>
    </source>
</reference>
<accession>A0A4V1BWK9</accession>
<sequence length="435" mass="48292">MATFQLAGLPSMQVSNQTAGGLGLPVAPQYAESPNTGVMLAQGIGSIYDNLQAREKKQSEADFMKSFGQAYAVNDRDAMKQLAAAHPEQIERLQKGMGFIDQDRNQMIGQAAMDLRLAAKSGDQSLMSSLQKNAPILNQMGLSPEEAFLSFKQDPKQFDQITDLIGMHALGPEKYFDIQDKIEGRDIDRNKLAETERSNRASESLTQRGQNISAQNAALDREIKRAELASKSLDRQAQKETDDLRRQELEQKIEANKQKLNEAKEKKNQTQTQAKLALDNGVQQLDRLAQEAKAIRDNPSLWRTTGVPCRFYNFPGSAADDIDAQLESLRSQTGFAVLQAMRDASKTGGALGNVSNFEVQQLQANLGNISGKQSTEAMRKNLNKIINYAEGVKKRVSDAFKRNYPDFKPVETTEINNVDSSNISDDELLNKYLPR</sequence>
<organism evidence="2 3">
    <name type="scientific">Arsenophonus nasoniae</name>
    <name type="common">son-killer infecting Nasonia vitripennis</name>
    <dbReference type="NCBI Taxonomy" id="638"/>
    <lineage>
        <taxon>Bacteria</taxon>
        <taxon>Pseudomonadati</taxon>
        <taxon>Pseudomonadota</taxon>
        <taxon>Gammaproteobacteria</taxon>
        <taxon>Enterobacterales</taxon>
        <taxon>Morganellaceae</taxon>
        <taxon>Arsenophonus</taxon>
    </lineage>
</organism>
<dbReference type="AlphaFoldDB" id="A0A4V1BWK9"/>
<evidence type="ECO:0000313" key="2">
    <source>
        <dbReference type="EMBL" id="QBY42553.1"/>
    </source>
</evidence>
<dbReference type="InterPro" id="IPR031619">
    <property type="entry name" value="Inj_translocase"/>
</dbReference>
<evidence type="ECO:0000313" key="3">
    <source>
        <dbReference type="Proteomes" id="UP000295134"/>
    </source>
</evidence>
<name>A0A4V1BWK9_9GAMM</name>
<gene>
    <name evidence="2" type="ORF">ArsFIN_11050</name>
</gene>
<dbReference type="EMBL" id="CP038613">
    <property type="protein sequence ID" value="QBY42553.1"/>
    <property type="molecule type" value="Genomic_DNA"/>
</dbReference>
<dbReference type="Proteomes" id="UP000295134">
    <property type="component" value="Chromosome"/>
</dbReference>
<dbReference type="KEGG" id="ans:ArsFIN_11050"/>
<feature type="region of interest" description="Disordered" evidence="1">
    <location>
        <begin position="193"/>
        <end position="218"/>
    </location>
</feature>
<protein>
    <submittedName>
        <fullName evidence="2">DNA/protein translocase of phage P22 injectosome</fullName>
    </submittedName>
</protein>